<comment type="subcellular location">
    <subcellularLocation>
        <location evidence="1">Cell membrane</location>
        <topology evidence="1">Multi-pass membrane protein</topology>
    </subcellularLocation>
</comment>
<keyword evidence="4 7" id="KW-1133">Transmembrane helix</keyword>
<keyword evidence="10" id="KW-1185">Reference proteome</keyword>
<sequence>MTLLYMLCGAAVVAGLISLVWFLRGSEPKPEQYRPGPSRGERLAQDLARRRIQVAVAVAAGAGAWLYTGVPLMGLLLPALVFLVPWLLASTRAHTGRIEQLEALAEWTQRIADVLLLGVGLEQAIVTSRRTAPAALERQITDLVGRLQSRWTPEEALRAFADDLNDSTADKVLAALLLRAADRGPGLAGALADLAESVREEVRQRRAIEADRAKHRATVRWMVLIILGVIGVGSLNHSYTAPYRTALGQLVLVLIALAFFAVIWWMRSLASHKPTPRFLEPDRRSATGRAPTGSTPGVELPADLAQSEVP</sequence>
<dbReference type="PANTHER" id="PTHR35007:SF3">
    <property type="entry name" value="POSSIBLE CONSERVED ALANINE RICH MEMBRANE PROTEIN"/>
    <property type="match status" value="1"/>
</dbReference>
<dbReference type="Proteomes" id="UP001592528">
    <property type="component" value="Unassembled WGS sequence"/>
</dbReference>
<keyword evidence="3 7" id="KW-0812">Transmembrane</keyword>
<dbReference type="Pfam" id="PF00482">
    <property type="entry name" value="T2SSF"/>
    <property type="match status" value="1"/>
</dbReference>
<organism evidence="9 10">
    <name type="scientific">Streptacidiphilus cavernicola</name>
    <dbReference type="NCBI Taxonomy" id="3342716"/>
    <lineage>
        <taxon>Bacteria</taxon>
        <taxon>Bacillati</taxon>
        <taxon>Actinomycetota</taxon>
        <taxon>Actinomycetes</taxon>
        <taxon>Kitasatosporales</taxon>
        <taxon>Streptomycetaceae</taxon>
        <taxon>Streptacidiphilus</taxon>
    </lineage>
</organism>
<evidence type="ECO:0000313" key="10">
    <source>
        <dbReference type="Proteomes" id="UP001592528"/>
    </source>
</evidence>
<feature type="region of interest" description="Disordered" evidence="6">
    <location>
        <begin position="276"/>
        <end position="310"/>
    </location>
</feature>
<reference evidence="9 10" key="1">
    <citation type="submission" date="2024-09" db="EMBL/GenBank/DDBJ databases">
        <authorList>
            <person name="Lee S.D."/>
        </authorList>
    </citation>
    <scope>NUCLEOTIDE SEQUENCE [LARGE SCALE GENOMIC DNA]</scope>
    <source>
        <strain evidence="9 10">N1-5</strain>
    </source>
</reference>
<accession>A0ABV6UUH2</accession>
<name>A0ABV6UUH2_9ACTN</name>
<comment type="caution">
    <text evidence="9">The sequence shown here is derived from an EMBL/GenBank/DDBJ whole genome shotgun (WGS) entry which is preliminary data.</text>
</comment>
<dbReference type="EMBL" id="JBHEZZ010000018">
    <property type="protein sequence ID" value="MFC1405106.1"/>
    <property type="molecule type" value="Genomic_DNA"/>
</dbReference>
<feature type="transmembrane region" description="Helical" evidence="7">
    <location>
        <begin position="64"/>
        <end position="88"/>
    </location>
</feature>
<evidence type="ECO:0000256" key="1">
    <source>
        <dbReference type="ARBA" id="ARBA00004651"/>
    </source>
</evidence>
<evidence type="ECO:0000313" key="9">
    <source>
        <dbReference type="EMBL" id="MFC1405106.1"/>
    </source>
</evidence>
<evidence type="ECO:0000256" key="5">
    <source>
        <dbReference type="ARBA" id="ARBA00023136"/>
    </source>
</evidence>
<evidence type="ECO:0000256" key="6">
    <source>
        <dbReference type="SAM" id="MobiDB-lite"/>
    </source>
</evidence>
<dbReference type="PANTHER" id="PTHR35007">
    <property type="entry name" value="INTEGRAL MEMBRANE PROTEIN-RELATED"/>
    <property type="match status" value="1"/>
</dbReference>
<evidence type="ECO:0000256" key="3">
    <source>
        <dbReference type="ARBA" id="ARBA00022692"/>
    </source>
</evidence>
<evidence type="ECO:0000259" key="8">
    <source>
        <dbReference type="Pfam" id="PF00482"/>
    </source>
</evidence>
<evidence type="ECO:0000256" key="4">
    <source>
        <dbReference type="ARBA" id="ARBA00022989"/>
    </source>
</evidence>
<feature type="domain" description="Type II secretion system protein GspF" evidence="8">
    <location>
        <begin position="108"/>
        <end position="232"/>
    </location>
</feature>
<evidence type="ECO:0000256" key="2">
    <source>
        <dbReference type="ARBA" id="ARBA00022475"/>
    </source>
</evidence>
<feature type="transmembrane region" description="Helical" evidence="7">
    <location>
        <begin position="221"/>
        <end position="240"/>
    </location>
</feature>
<proteinExistence type="predicted"/>
<evidence type="ECO:0000256" key="7">
    <source>
        <dbReference type="SAM" id="Phobius"/>
    </source>
</evidence>
<dbReference type="RefSeq" id="WP_232242434.1">
    <property type="nucleotide sequence ID" value="NZ_JBHEZZ010000018.1"/>
</dbReference>
<feature type="transmembrane region" description="Helical" evidence="7">
    <location>
        <begin position="246"/>
        <end position="266"/>
    </location>
</feature>
<gene>
    <name evidence="9" type="ORF">ACEZDJ_27875</name>
</gene>
<protein>
    <submittedName>
        <fullName evidence="9">Type II secretion system F family protein</fullName>
    </submittedName>
</protein>
<dbReference type="InterPro" id="IPR018076">
    <property type="entry name" value="T2SS_GspF_dom"/>
</dbReference>
<keyword evidence="5 7" id="KW-0472">Membrane</keyword>
<keyword evidence="2" id="KW-1003">Cell membrane</keyword>